<comment type="subcellular location">
    <subcellularLocation>
        <location evidence="6">Cytoplasm</location>
    </subcellularLocation>
</comment>
<protein>
    <recommendedName>
        <fullName evidence="6">Ribosomal RNA small subunit methyltransferase G</fullName>
        <ecNumber evidence="6">2.1.1.170</ecNumber>
    </recommendedName>
    <alternativeName>
        <fullName evidence="6">16S rRNA 7-methylguanosine methyltransferase</fullName>
        <shortName evidence="6">16S rRNA m7G methyltransferase</shortName>
    </alternativeName>
</protein>
<evidence type="ECO:0000256" key="4">
    <source>
        <dbReference type="ARBA" id="ARBA00022679"/>
    </source>
</evidence>
<dbReference type="SUPFAM" id="SSF53335">
    <property type="entry name" value="S-adenosyl-L-methionine-dependent methyltransferases"/>
    <property type="match status" value="1"/>
</dbReference>
<comment type="caution">
    <text evidence="6">Lacks conserved residue(s) required for the propagation of feature annotation.</text>
</comment>
<evidence type="ECO:0000256" key="2">
    <source>
        <dbReference type="ARBA" id="ARBA00022552"/>
    </source>
</evidence>
<dbReference type="InterPro" id="IPR029063">
    <property type="entry name" value="SAM-dependent_MTases_sf"/>
</dbReference>
<evidence type="ECO:0000313" key="8">
    <source>
        <dbReference type="Proteomes" id="UP001596977"/>
    </source>
</evidence>
<proteinExistence type="inferred from homology"/>
<dbReference type="EC" id="2.1.1.170" evidence="6"/>
<evidence type="ECO:0000256" key="6">
    <source>
        <dbReference type="HAMAP-Rule" id="MF_00074"/>
    </source>
</evidence>
<accession>A0ABW3H7C9</accession>
<keyword evidence="2 6" id="KW-0698">rRNA processing</keyword>
<gene>
    <name evidence="6 7" type="primary">rsmG</name>
    <name evidence="7" type="ORF">ACFQ1E_02435</name>
</gene>
<dbReference type="HAMAP" id="MF_00074">
    <property type="entry name" value="16SrRNA_methyltr_G"/>
    <property type="match status" value="1"/>
</dbReference>
<organism evidence="7 8">
    <name type="scientific">Sphingomonas canadensis</name>
    <dbReference type="NCBI Taxonomy" id="1219257"/>
    <lineage>
        <taxon>Bacteria</taxon>
        <taxon>Pseudomonadati</taxon>
        <taxon>Pseudomonadota</taxon>
        <taxon>Alphaproteobacteria</taxon>
        <taxon>Sphingomonadales</taxon>
        <taxon>Sphingomonadaceae</taxon>
        <taxon>Sphingomonas</taxon>
    </lineage>
</organism>
<feature type="binding site" evidence="6">
    <location>
        <position position="79"/>
    </location>
    <ligand>
        <name>S-adenosyl-L-methionine</name>
        <dbReference type="ChEBI" id="CHEBI:59789"/>
    </ligand>
</feature>
<dbReference type="Gene3D" id="3.40.50.150">
    <property type="entry name" value="Vaccinia Virus protein VP39"/>
    <property type="match status" value="1"/>
</dbReference>
<dbReference type="InterPro" id="IPR003682">
    <property type="entry name" value="rRNA_ssu_MeTfrase_G"/>
</dbReference>
<keyword evidence="1 6" id="KW-0963">Cytoplasm</keyword>
<evidence type="ECO:0000256" key="1">
    <source>
        <dbReference type="ARBA" id="ARBA00022490"/>
    </source>
</evidence>
<dbReference type="Pfam" id="PF02527">
    <property type="entry name" value="GidB"/>
    <property type="match status" value="1"/>
</dbReference>
<dbReference type="EMBL" id="JBHTJG010000001">
    <property type="protein sequence ID" value="MFD0945189.1"/>
    <property type="molecule type" value="Genomic_DNA"/>
</dbReference>
<dbReference type="GO" id="GO:0032259">
    <property type="term" value="P:methylation"/>
    <property type="evidence" value="ECO:0007669"/>
    <property type="project" value="UniProtKB-KW"/>
</dbReference>
<feature type="binding site" evidence="6">
    <location>
        <position position="141"/>
    </location>
    <ligand>
        <name>S-adenosyl-L-methionine</name>
        <dbReference type="ChEBI" id="CHEBI:59789"/>
    </ligand>
</feature>
<feature type="binding site" evidence="6">
    <location>
        <position position="74"/>
    </location>
    <ligand>
        <name>S-adenosyl-L-methionine</name>
        <dbReference type="ChEBI" id="CHEBI:59789"/>
    </ligand>
</feature>
<comment type="function">
    <text evidence="6">Specifically methylates the N7 position of guanine in position 527 of 16S rRNA.</text>
</comment>
<keyword evidence="8" id="KW-1185">Reference proteome</keyword>
<reference evidence="8" key="1">
    <citation type="journal article" date="2019" name="Int. J. Syst. Evol. Microbiol.">
        <title>The Global Catalogue of Microorganisms (GCM) 10K type strain sequencing project: providing services to taxonomists for standard genome sequencing and annotation.</title>
        <authorList>
            <consortium name="The Broad Institute Genomics Platform"/>
            <consortium name="The Broad Institute Genome Sequencing Center for Infectious Disease"/>
            <person name="Wu L."/>
            <person name="Ma J."/>
        </authorList>
    </citation>
    <scope>NUCLEOTIDE SEQUENCE [LARGE SCALE GENOMIC DNA]</scope>
    <source>
        <strain evidence="8">CCUG 62982</strain>
    </source>
</reference>
<comment type="caution">
    <text evidence="7">The sequence shown here is derived from an EMBL/GenBank/DDBJ whole genome shotgun (WGS) entry which is preliminary data.</text>
</comment>
<feature type="binding site" evidence="6">
    <location>
        <begin position="126"/>
        <end position="127"/>
    </location>
    <ligand>
        <name>S-adenosyl-L-methionine</name>
        <dbReference type="ChEBI" id="CHEBI:59789"/>
    </ligand>
</feature>
<dbReference type="PANTHER" id="PTHR31760">
    <property type="entry name" value="S-ADENOSYL-L-METHIONINE-DEPENDENT METHYLTRANSFERASES SUPERFAMILY PROTEIN"/>
    <property type="match status" value="1"/>
</dbReference>
<evidence type="ECO:0000313" key="7">
    <source>
        <dbReference type="EMBL" id="MFD0945189.1"/>
    </source>
</evidence>
<evidence type="ECO:0000256" key="3">
    <source>
        <dbReference type="ARBA" id="ARBA00022603"/>
    </source>
</evidence>
<dbReference type="RefSeq" id="WP_264942557.1">
    <property type="nucleotide sequence ID" value="NZ_JAPDRA010000001.1"/>
</dbReference>
<dbReference type="Proteomes" id="UP001596977">
    <property type="component" value="Unassembled WGS sequence"/>
</dbReference>
<evidence type="ECO:0000256" key="5">
    <source>
        <dbReference type="ARBA" id="ARBA00022691"/>
    </source>
</evidence>
<keyword evidence="5 6" id="KW-0949">S-adenosyl-L-methionine</keyword>
<sequence>MTEEEARQWVRERFGVPRETMLQRFAALLAAENKRQNLIAASTIPVIWGRHLVDSAQLLPLARDAGEGVWVDVGSGPGLPGMVIALLDETRPVVLVEPRARRIDFLRQAAEELGLSSRVTLVADKVERWQPARPAAVISARAVAALPSLFHSTAHCTDSSTVWVLPKGRNAQSEVAEARRAWQGAFHVEPSITDADSGIVVAQGVRAR</sequence>
<name>A0ABW3H7C9_9SPHN</name>
<dbReference type="NCBIfam" id="TIGR00138">
    <property type="entry name" value="rsmG_gidB"/>
    <property type="match status" value="1"/>
</dbReference>
<dbReference type="GO" id="GO:0008168">
    <property type="term" value="F:methyltransferase activity"/>
    <property type="evidence" value="ECO:0007669"/>
    <property type="project" value="UniProtKB-KW"/>
</dbReference>
<dbReference type="PANTHER" id="PTHR31760:SF0">
    <property type="entry name" value="S-ADENOSYL-L-METHIONINE-DEPENDENT METHYLTRANSFERASES SUPERFAMILY PROTEIN"/>
    <property type="match status" value="1"/>
</dbReference>
<keyword evidence="4 6" id="KW-0808">Transferase</keyword>
<comment type="catalytic activity">
    <reaction evidence="6">
        <text>guanosine(527) in 16S rRNA + S-adenosyl-L-methionine = N(7)-methylguanosine(527) in 16S rRNA + S-adenosyl-L-homocysteine</text>
        <dbReference type="Rhea" id="RHEA:42732"/>
        <dbReference type="Rhea" id="RHEA-COMP:10209"/>
        <dbReference type="Rhea" id="RHEA-COMP:10210"/>
        <dbReference type="ChEBI" id="CHEBI:57856"/>
        <dbReference type="ChEBI" id="CHEBI:59789"/>
        <dbReference type="ChEBI" id="CHEBI:74269"/>
        <dbReference type="ChEBI" id="CHEBI:74480"/>
        <dbReference type="EC" id="2.1.1.170"/>
    </reaction>
</comment>
<comment type="similarity">
    <text evidence="6">Belongs to the methyltransferase superfamily. RNA methyltransferase RsmG family.</text>
</comment>
<keyword evidence="3 6" id="KW-0489">Methyltransferase</keyword>